<keyword evidence="3" id="KW-1185">Reference proteome</keyword>
<evidence type="ECO:0000313" key="3">
    <source>
        <dbReference type="Proteomes" id="UP001211907"/>
    </source>
</evidence>
<dbReference type="SUPFAM" id="SSF55729">
    <property type="entry name" value="Acyl-CoA N-acyltransferases (Nat)"/>
    <property type="match status" value="1"/>
</dbReference>
<proteinExistence type="predicted"/>
<dbReference type="Proteomes" id="UP001211907">
    <property type="component" value="Unassembled WGS sequence"/>
</dbReference>
<dbReference type="InterPro" id="IPR000182">
    <property type="entry name" value="GNAT_dom"/>
</dbReference>
<dbReference type="Gene3D" id="3.40.630.30">
    <property type="match status" value="1"/>
</dbReference>
<dbReference type="InterPro" id="IPR016181">
    <property type="entry name" value="Acyl_CoA_acyltransferase"/>
</dbReference>
<dbReference type="PROSITE" id="PS51186">
    <property type="entry name" value="GNAT"/>
    <property type="match status" value="1"/>
</dbReference>
<organism evidence="2 3">
    <name type="scientific">Physocladia obscura</name>
    <dbReference type="NCBI Taxonomy" id="109957"/>
    <lineage>
        <taxon>Eukaryota</taxon>
        <taxon>Fungi</taxon>
        <taxon>Fungi incertae sedis</taxon>
        <taxon>Chytridiomycota</taxon>
        <taxon>Chytridiomycota incertae sedis</taxon>
        <taxon>Chytridiomycetes</taxon>
        <taxon>Chytridiales</taxon>
        <taxon>Chytriomycetaceae</taxon>
        <taxon>Physocladia</taxon>
    </lineage>
</organism>
<dbReference type="Pfam" id="PF00583">
    <property type="entry name" value="Acetyltransf_1"/>
    <property type="match status" value="1"/>
</dbReference>
<dbReference type="GO" id="GO:0016747">
    <property type="term" value="F:acyltransferase activity, transferring groups other than amino-acyl groups"/>
    <property type="evidence" value="ECO:0007669"/>
    <property type="project" value="InterPro"/>
</dbReference>
<evidence type="ECO:0000259" key="1">
    <source>
        <dbReference type="PROSITE" id="PS51186"/>
    </source>
</evidence>
<name>A0AAD5SS67_9FUNG</name>
<dbReference type="EMBL" id="JADGJH010002377">
    <property type="protein sequence ID" value="KAJ3098990.1"/>
    <property type="molecule type" value="Genomic_DNA"/>
</dbReference>
<dbReference type="CDD" id="cd04301">
    <property type="entry name" value="NAT_SF"/>
    <property type="match status" value="1"/>
</dbReference>
<protein>
    <recommendedName>
        <fullName evidence="1">N-acetyltransferase domain-containing protein</fullName>
    </recommendedName>
</protein>
<accession>A0AAD5SS67</accession>
<evidence type="ECO:0000313" key="2">
    <source>
        <dbReference type="EMBL" id="KAJ3098990.1"/>
    </source>
</evidence>
<dbReference type="AlphaFoldDB" id="A0AAD5SS67"/>
<reference evidence="2" key="1">
    <citation type="submission" date="2020-05" db="EMBL/GenBank/DDBJ databases">
        <title>Phylogenomic resolution of chytrid fungi.</title>
        <authorList>
            <person name="Stajich J.E."/>
            <person name="Amses K."/>
            <person name="Simmons R."/>
            <person name="Seto K."/>
            <person name="Myers J."/>
            <person name="Bonds A."/>
            <person name="Quandt C.A."/>
            <person name="Barry K."/>
            <person name="Liu P."/>
            <person name="Grigoriev I."/>
            <person name="Longcore J.E."/>
            <person name="James T.Y."/>
        </authorList>
    </citation>
    <scope>NUCLEOTIDE SEQUENCE</scope>
    <source>
        <strain evidence="2">JEL0513</strain>
    </source>
</reference>
<sequence>MAAEITIRFATKADAAGVARVYTETWTAAFQNIVPQDHIAAINANRYERVLKSLPETEPVNSDGILTIAAVSTLDGLEGQVIGVAAFGSTRDPKYSPTHPLELFSLYVLPEFHGRGVPLRMIRKGAELLGWYSLDPAKAKMVCQVFEMNERAMAFYKKIGGSEIGREITSRYSGHVDRVIIAMGWDSVPA</sequence>
<comment type="caution">
    <text evidence="2">The sequence shown here is derived from an EMBL/GenBank/DDBJ whole genome shotgun (WGS) entry which is preliminary data.</text>
</comment>
<feature type="domain" description="N-acetyltransferase" evidence="1">
    <location>
        <begin position="5"/>
        <end position="186"/>
    </location>
</feature>
<gene>
    <name evidence="2" type="ORF">HK100_004980</name>
</gene>